<dbReference type="AlphaFoldDB" id="A0A821PV45"/>
<evidence type="ECO:0000313" key="2">
    <source>
        <dbReference type="Proteomes" id="UP000663880"/>
    </source>
</evidence>
<organism evidence="1 2">
    <name type="scientific">Pieris macdunnoughi</name>
    <dbReference type="NCBI Taxonomy" id="345717"/>
    <lineage>
        <taxon>Eukaryota</taxon>
        <taxon>Metazoa</taxon>
        <taxon>Ecdysozoa</taxon>
        <taxon>Arthropoda</taxon>
        <taxon>Hexapoda</taxon>
        <taxon>Insecta</taxon>
        <taxon>Pterygota</taxon>
        <taxon>Neoptera</taxon>
        <taxon>Endopterygota</taxon>
        <taxon>Lepidoptera</taxon>
        <taxon>Glossata</taxon>
        <taxon>Ditrysia</taxon>
        <taxon>Papilionoidea</taxon>
        <taxon>Pieridae</taxon>
        <taxon>Pierinae</taxon>
        <taxon>Pieris</taxon>
    </lineage>
</organism>
<protein>
    <submittedName>
        <fullName evidence="1">Uncharacterized protein</fullName>
    </submittedName>
</protein>
<proteinExistence type="predicted"/>
<dbReference type="EMBL" id="CAJOBZ010000007">
    <property type="protein sequence ID" value="CAF4810104.1"/>
    <property type="molecule type" value="Genomic_DNA"/>
</dbReference>
<dbReference type="OrthoDB" id="6931216at2759"/>
<accession>A0A821PV45</accession>
<keyword evidence="2" id="KW-1185">Reference proteome</keyword>
<comment type="caution">
    <text evidence="1">The sequence shown here is derived from an EMBL/GenBank/DDBJ whole genome shotgun (WGS) entry which is preliminary data.</text>
</comment>
<reference evidence="1" key="1">
    <citation type="submission" date="2021-02" db="EMBL/GenBank/DDBJ databases">
        <authorList>
            <person name="Steward A R."/>
        </authorList>
    </citation>
    <scope>NUCLEOTIDE SEQUENCE</scope>
</reference>
<evidence type="ECO:0000313" key="1">
    <source>
        <dbReference type="EMBL" id="CAF4810104.1"/>
    </source>
</evidence>
<gene>
    <name evidence="1" type="ORF">PMACD_LOCUS3979</name>
</gene>
<sequence>MLGFILRTSTNFTQVKTLKTLYFAYVKSNVEYASQVWNPQYAVYNNRIELIQKKFIRHLQYKDKTFLADYLTRCNHFHILPLSVRREIADITYLINLATGKVDCPELLSKLCLRVHNRALKNMHLLYTPKVNTNYRGNSFMVRAASKFNSLTCDIDLFASSVGSARRAMTSELLSGMNDVP</sequence>
<dbReference type="Proteomes" id="UP000663880">
    <property type="component" value="Unassembled WGS sequence"/>
</dbReference>
<name>A0A821PV45_9NEOP</name>